<dbReference type="SUPFAM" id="SSF49410">
    <property type="entry name" value="Alpha-macroglobulin receptor domain"/>
    <property type="match status" value="1"/>
</dbReference>
<dbReference type="InterPro" id="IPR019742">
    <property type="entry name" value="MacrogloblnA2_CS"/>
</dbReference>
<keyword evidence="5" id="KW-0325">Glycoprotein</keyword>
<dbReference type="InterPro" id="IPR041555">
    <property type="entry name" value="MG3"/>
</dbReference>
<evidence type="ECO:0000256" key="4">
    <source>
        <dbReference type="ARBA" id="ARBA00023157"/>
    </source>
</evidence>
<dbReference type="SMART" id="SM01359">
    <property type="entry name" value="A2M_N_2"/>
    <property type="match status" value="1"/>
</dbReference>
<dbReference type="InterPro" id="IPR036595">
    <property type="entry name" value="A-macroglobulin_rcpt-bd_sf"/>
</dbReference>
<accession>A0A1I8N5X0</accession>
<organism evidence="13">
    <name type="scientific">Musca domestica</name>
    <name type="common">House fly</name>
    <dbReference type="NCBI Taxonomy" id="7370"/>
    <lineage>
        <taxon>Eukaryota</taxon>
        <taxon>Metazoa</taxon>
        <taxon>Ecdysozoa</taxon>
        <taxon>Arthropoda</taxon>
        <taxon>Hexapoda</taxon>
        <taxon>Insecta</taxon>
        <taxon>Pterygota</taxon>
        <taxon>Neoptera</taxon>
        <taxon>Endopterygota</taxon>
        <taxon>Diptera</taxon>
        <taxon>Brachycera</taxon>
        <taxon>Muscomorpha</taxon>
        <taxon>Muscoidea</taxon>
        <taxon>Muscidae</taxon>
        <taxon>Musca</taxon>
    </lineage>
</organism>
<dbReference type="InterPro" id="IPR008930">
    <property type="entry name" value="Terpenoid_cyclase/PrenylTrfase"/>
</dbReference>
<reference evidence="13" key="1">
    <citation type="submission" date="2020-05" db="UniProtKB">
        <authorList>
            <consortium name="EnsemblMetazoa"/>
        </authorList>
    </citation>
    <scope>IDENTIFICATION</scope>
    <source>
        <strain evidence="13">Aabys</strain>
    </source>
</reference>
<protein>
    <recommendedName>
        <fullName evidence="8">TEP1-F</fullName>
    </recommendedName>
</protein>
<dbReference type="Pfam" id="PF07703">
    <property type="entry name" value="A2M_BRD"/>
    <property type="match status" value="1"/>
</dbReference>
<dbReference type="STRING" id="7370.A0A1I8N5X0"/>
<dbReference type="InterPro" id="IPR001599">
    <property type="entry name" value="Macroglobln_a2"/>
</dbReference>
<dbReference type="Gene3D" id="2.60.40.1940">
    <property type="match status" value="1"/>
</dbReference>
<evidence type="ECO:0000256" key="1">
    <source>
        <dbReference type="ARBA" id="ARBA00022729"/>
    </source>
</evidence>
<feature type="domain" description="Alpha-2-macroglobulin" evidence="11">
    <location>
        <begin position="645"/>
        <end position="735"/>
    </location>
</feature>
<dbReference type="Pfam" id="PF07677">
    <property type="entry name" value="A2M_recep"/>
    <property type="match status" value="1"/>
</dbReference>
<dbReference type="Gene3D" id="1.50.10.20">
    <property type="match status" value="1"/>
</dbReference>
<dbReference type="eggNOG" id="KOG1366">
    <property type="taxonomic scope" value="Eukaryota"/>
</dbReference>
<dbReference type="VEuPathDB" id="VectorBase:MDOMA2_015590"/>
<dbReference type="Gene3D" id="2.60.40.10">
    <property type="entry name" value="Immunoglobulins"/>
    <property type="match status" value="1"/>
</dbReference>
<evidence type="ECO:0000259" key="11">
    <source>
        <dbReference type="SMART" id="SM01360"/>
    </source>
</evidence>
<evidence type="ECO:0000256" key="6">
    <source>
        <dbReference type="ARBA" id="ARBA00057615"/>
    </source>
</evidence>
<evidence type="ECO:0000256" key="7">
    <source>
        <dbReference type="ARBA" id="ARBA00063781"/>
    </source>
</evidence>
<dbReference type="InterPro" id="IPR009048">
    <property type="entry name" value="A-macroglobulin_rcpt-bd"/>
</dbReference>
<feature type="domain" description="Alpha-2-macroglobulin bait region" evidence="10">
    <location>
        <begin position="435"/>
        <end position="567"/>
    </location>
</feature>
<evidence type="ECO:0000256" key="9">
    <source>
        <dbReference type="SAM" id="SignalP"/>
    </source>
</evidence>
<dbReference type="Gene3D" id="2.60.40.1930">
    <property type="match status" value="2"/>
</dbReference>
<dbReference type="Gene3D" id="2.20.130.20">
    <property type="match status" value="1"/>
</dbReference>
<dbReference type="EnsemblMetazoa" id="MDOA011877-RB">
    <property type="protein sequence ID" value="MDOA011877-PB"/>
    <property type="gene ID" value="MDOA011877"/>
</dbReference>
<dbReference type="InterPro" id="IPR047565">
    <property type="entry name" value="Alpha-macroglob_thiol-ester_cl"/>
</dbReference>
<dbReference type="SMART" id="SM01419">
    <property type="entry name" value="Thiol-ester_cl"/>
    <property type="match status" value="1"/>
</dbReference>
<dbReference type="Gene3D" id="2.60.40.2950">
    <property type="match status" value="1"/>
</dbReference>
<dbReference type="SMART" id="SM01361">
    <property type="entry name" value="A2M_recep"/>
    <property type="match status" value="1"/>
</dbReference>
<dbReference type="InterPro" id="IPR011625">
    <property type="entry name" value="A2M_N_BRD"/>
</dbReference>
<dbReference type="Pfam" id="PF17791">
    <property type="entry name" value="MG3"/>
    <property type="match status" value="1"/>
</dbReference>
<dbReference type="SMART" id="SM01360">
    <property type="entry name" value="A2M"/>
    <property type="match status" value="1"/>
</dbReference>
<dbReference type="Gene3D" id="2.60.120.1540">
    <property type="match status" value="1"/>
</dbReference>
<dbReference type="InterPro" id="IPR050473">
    <property type="entry name" value="A2M/Complement_sys"/>
</dbReference>
<dbReference type="InterPro" id="IPR013783">
    <property type="entry name" value="Ig-like_fold"/>
</dbReference>
<evidence type="ECO:0000256" key="5">
    <source>
        <dbReference type="ARBA" id="ARBA00023180"/>
    </source>
</evidence>
<dbReference type="Gene3D" id="2.60.40.690">
    <property type="entry name" value="Alpha-macroglobulin, receptor-binding domain"/>
    <property type="match status" value="1"/>
</dbReference>
<dbReference type="InterPro" id="IPR011626">
    <property type="entry name" value="Alpha-macroglobulin_TED"/>
</dbReference>
<keyword evidence="4" id="KW-1015">Disulfide bond</keyword>
<gene>
    <name evidence="13" type="primary">101894976</name>
</gene>
<dbReference type="GO" id="GO:0002376">
    <property type="term" value="P:immune system process"/>
    <property type="evidence" value="ECO:0007669"/>
    <property type="project" value="UniProtKB-KW"/>
</dbReference>
<sequence length="1381" mass="156862">MQLQWILYKLLQLQLILTFISPISTKSYYSVVAPGTIKSNRNYSVCLTLHNATESAVMRVSLVAEPLFNYVQMVELQPLETKTIKFLPPKLDASFDYELLVEGVKGLIFRNSTKLQSESDNDLKIYIQTDKAVYKPGDVVHFRVVVLNEHLKPFKSIEPIQVEVMDGNSNRIKQFKDIKLNTGVYTNKLNVSEQPVLGNWLIRASVLGKYQKQSVKNFKVEKYVLPKFGVYIDADSDIVLADNDEFSLAVYGKYTFGKYVEGHATILLLNPATNKTMIEQKAKLENYTALFKFKYSDLPEAQNLSAIKVLATLEESHTAISQSVLKIFNFRTQKYEILIPQNEIEFSNGRPYKIKVIVQHWNGSRVHDTTTPLTMSLGEIMYETYLNGKGEGTFTIDHMEEESFIFQYANSSQYLPNIVIGHNGGINDATTACTLKLKNSSLKFDTNVDLELKSDLPIPYLIYTVTGHGDIVRRQLIKLPDNTTSHTIKIKPSMEMVPLSFVYVHYIVKGQLRYCEQYLKFPNEFENKISVSAPPAAKPGEEVELTIKTKTNSYVALLAIDLGAQLLGPDYDIDRQHIFHDLMLDLSYSVWDVIQPGFISGLRTLTNAAYEYEIPVDVSRKQGLMAKTGVSFERDIEVRTHFPETWIFMDLQNVNETTQLTLNVPDTITTWLITAFSVNDDIGFGMVAKSTDIIVFKKFFISTSLPYSIKRGEVVKISMVIFNYHNEVLDTLTTMISSDGDYDFIDESTMQPKGISENSKQTNVPANGGTTLYFFIKPKKLGALKIHIKATNHLFNDAITQELLVEPTGTIENHNKNVLINLMEIEEIFLSSIDIDIPENIVPDTEYLQLSVASDILHTPLDNLESLVLLPTGCGEQKMVQFAPNVLVLDHLRATGKYSENPDLVKKAIGYIEIGYQEELSYRHSNGGFSVFGPTAQSEESTWLTAYIIRFFIKAQRYTGIENRIIRSGLDFLKSQQLSSGEFHYTGYLFSPAHQDRYGFTAFVLMTFLESSEFRRKYKTVIQNGVNYLVDNINNINDSYALALVAVALQMSKNEHANEVLTKLEQKSHTEDGLMWWQSSNPAHSNDVEITAYALMALLERNSMDNINIFQWILQQRNKVGGFRSTHDTVVALQALIRYNEKYPSTNETLLKINYEAVDAQRLKIANGMFGIDPSNSEIWQQVVLPKATRLLELKIEGKGNALLQLAYHYYIPLETELKNIESYDIKENNTPPDRPLSIANRIALPQQLKSFSISPLAKMSSVTAMELEVCFQFNPSDKLKYRQSNMVIMEINMPSGFIASPESVEDLLSLEVVARVELENSNTKCLVYFKHLLADDNEEKCLTIRSVKTHEVLLLQPASITMYDYYIPEYRDTVAYQIQS</sequence>
<name>A0A1I8N5X0_MUSDO</name>
<feature type="domain" description="Alpha-macroglobulin receptor-binding" evidence="12">
    <location>
        <begin position="1285"/>
        <end position="1377"/>
    </location>
</feature>
<comment type="subunit">
    <text evidence="7">Heterodimer of a TEP1-N chain and an TEP1-C chain non-covalently linked. Forms a complex composed of TEP1-N and TEP1-C heterodimer, LRIM1 and APL1C; the interaction stabilizes TEP1-N and TEP1-C heterodimer, prevents its binding to tissues while circulating in the hemolymph and protects the thioester bond from hydrolysis. Mature TEP1 and to a lesser extent full-length TEP1 interact with SPCLIP1; the interaction is induced by microbial infection.</text>
</comment>
<dbReference type="GO" id="GO:0005615">
    <property type="term" value="C:extracellular space"/>
    <property type="evidence" value="ECO:0007669"/>
    <property type="project" value="InterPro"/>
</dbReference>
<dbReference type="Pfam" id="PF07678">
    <property type="entry name" value="TED_complement"/>
    <property type="match status" value="1"/>
</dbReference>
<dbReference type="SUPFAM" id="SSF48239">
    <property type="entry name" value="Terpenoid cyclases/Protein prenyltransferases"/>
    <property type="match status" value="1"/>
</dbReference>
<evidence type="ECO:0000259" key="10">
    <source>
        <dbReference type="SMART" id="SM01359"/>
    </source>
</evidence>
<evidence type="ECO:0000256" key="3">
    <source>
        <dbReference type="ARBA" id="ARBA00022966"/>
    </source>
</evidence>
<keyword evidence="2" id="KW-0391">Immunity</keyword>
<dbReference type="PANTHER" id="PTHR11412">
    <property type="entry name" value="MACROGLOBULIN / COMPLEMENT"/>
    <property type="match status" value="1"/>
</dbReference>
<dbReference type="InterPro" id="IPR002890">
    <property type="entry name" value="MG2"/>
</dbReference>
<evidence type="ECO:0000259" key="12">
    <source>
        <dbReference type="SMART" id="SM01361"/>
    </source>
</evidence>
<proteinExistence type="predicted"/>
<keyword evidence="3" id="KW-0882">Thioester bond</keyword>
<dbReference type="GO" id="GO:0004866">
    <property type="term" value="F:endopeptidase inhibitor activity"/>
    <property type="evidence" value="ECO:0007669"/>
    <property type="project" value="InterPro"/>
</dbReference>
<evidence type="ECO:0000256" key="8">
    <source>
        <dbReference type="ARBA" id="ARBA00078071"/>
    </source>
</evidence>
<dbReference type="OrthoDB" id="9998011at2759"/>
<keyword evidence="1 9" id="KW-0732">Signal</keyword>
<comment type="function">
    <text evidence="6">Binds covalently through a thioester bond to the pathogen surface resulting in pathogen clearance.</text>
</comment>
<dbReference type="FunFam" id="2.60.40.1930:FF:000001">
    <property type="entry name" value="CD109 isoform 3"/>
    <property type="match status" value="1"/>
</dbReference>
<dbReference type="Pfam" id="PF00207">
    <property type="entry name" value="A2M"/>
    <property type="match status" value="1"/>
</dbReference>
<evidence type="ECO:0000313" key="13">
    <source>
        <dbReference type="EnsemblMetazoa" id="MDOA011877-PB"/>
    </source>
</evidence>
<dbReference type="VEuPathDB" id="VectorBase:MDOA011877"/>
<dbReference type="Pfam" id="PF01835">
    <property type="entry name" value="MG2"/>
    <property type="match status" value="1"/>
</dbReference>
<feature type="chain" id="PRO_5044561275" description="TEP1-F" evidence="9">
    <location>
        <begin position="26"/>
        <end position="1381"/>
    </location>
</feature>
<feature type="signal peptide" evidence="9">
    <location>
        <begin position="1"/>
        <end position="25"/>
    </location>
</feature>
<evidence type="ECO:0000256" key="2">
    <source>
        <dbReference type="ARBA" id="ARBA00022859"/>
    </source>
</evidence>
<dbReference type="PANTHER" id="PTHR11412:SF136">
    <property type="entry name" value="CD109 ANTIGEN"/>
    <property type="match status" value="1"/>
</dbReference>
<dbReference type="PROSITE" id="PS00477">
    <property type="entry name" value="ALPHA_2_MACROGLOBULIN"/>
    <property type="match status" value="1"/>
</dbReference>